<dbReference type="VEuPathDB" id="FungiDB:YALI0_B11506g"/>
<feature type="compositionally biased region" description="Low complexity" evidence="1">
    <location>
        <begin position="73"/>
        <end position="84"/>
    </location>
</feature>
<accession>A0A1D8N7D8</accession>
<dbReference type="Proteomes" id="UP000182444">
    <property type="component" value="Chromosome 1B"/>
</dbReference>
<feature type="compositionally biased region" description="Basic and acidic residues" evidence="1">
    <location>
        <begin position="519"/>
        <end position="529"/>
    </location>
</feature>
<feature type="compositionally biased region" description="Basic residues" evidence="1">
    <location>
        <begin position="61"/>
        <end position="72"/>
    </location>
</feature>
<feature type="compositionally biased region" description="Low complexity" evidence="1">
    <location>
        <begin position="268"/>
        <end position="291"/>
    </location>
</feature>
<feature type="compositionally biased region" description="Polar residues" evidence="1">
    <location>
        <begin position="292"/>
        <end position="303"/>
    </location>
</feature>
<feature type="region of interest" description="Disordered" evidence="1">
    <location>
        <begin position="406"/>
        <end position="444"/>
    </location>
</feature>
<dbReference type="GeneID" id="2907492"/>
<dbReference type="EMBL" id="CP017554">
    <property type="protein sequence ID" value="AOW01554.1"/>
    <property type="molecule type" value="Genomic_DNA"/>
</dbReference>
<feature type="compositionally biased region" description="Low complexity" evidence="1">
    <location>
        <begin position="340"/>
        <end position="358"/>
    </location>
</feature>
<evidence type="ECO:0000259" key="2">
    <source>
        <dbReference type="Pfam" id="PF13259"/>
    </source>
</evidence>
<dbReference type="AlphaFoldDB" id="A0A1D8N7D8"/>
<dbReference type="KEGG" id="yli:2907492"/>
<evidence type="ECO:0000313" key="4">
    <source>
        <dbReference type="Proteomes" id="UP000182444"/>
    </source>
</evidence>
<feature type="region of interest" description="Disordered" evidence="1">
    <location>
        <begin position="157"/>
        <end position="185"/>
    </location>
</feature>
<name>A0A1D8N7D8_YARLL</name>
<organism evidence="3 4">
    <name type="scientific">Yarrowia lipolytica</name>
    <name type="common">Candida lipolytica</name>
    <dbReference type="NCBI Taxonomy" id="4952"/>
    <lineage>
        <taxon>Eukaryota</taxon>
        <taxon>Fungi</taxon>
        <taxon>Dikarya</taxon>
        <taxon>Ascomycota</taxon>
        <taxon>Saccharomycotina</taxon>
        <taxon>Dipodascomycetes</taxon>
        <taxon>Dipodascales</taxon>
        <taxon>Dipodascales incertae sedis</taxon>
        <taxon>Yarrowia</taxon>
    </lineage>
</organism>
<feature type="compositionally biased region" description="Gly residues" evidence="1">
    <location>
        <begin position="428"/>
        <end position="439"/>
    </location>
</feature>
<dbReference type="Pfam" id="PF13259">
    <property type="entry name" value="clamp_Gag1-like"/>
    <property type="match status" value="1"/>
</dbReference>
<protein>
    <recommendedName>
        <fullName evidence="2">Gag1-like clamp domain-containing protein</fullName>
    </recommendedName>
</protein>
<reference evidence="3 4" key="1">
    <citation type="journal article" date="2016" name="PLoS ONE">
        <title>Sequence Assembly of Yarrowia lipolytica Strain W29/CLIB89 Shows Transposable Element Diversity.</title>
        <authorList>
            <person name="Magnan C."/>
            <person name="Yu J."/>
            <person name="Chang I."/>
            <person name="Jahn E."/>
            <person name="Kanomata Y."/>
            <person name="Wu J."/>
            <person name="Zeller M."/>
            <person name="Oakes M."/>
            <person name="Baldi P."/>
            <person name="Sandmeyer S."/>
        </authorList>
    </citation>
    <scope>NUCLEOTIDE SEQUENCE [LARGE SCALE GENOMIC DNA]</scope>
    <source>
        <strain evidence="4">CLIB89(W29)</strain>
    </source>
</reference>
<feature type="compositionally biased region" description="Polar residues" evidence="1">
    <location>
        <begin position="157"/>
        <end position="170"/>
    </location>
</feature>
<sequence length="591" mass="63871">MASFLGPYYYSDPRNQGPPGFSSRGAYARNYMAMTGHRPGQSMPRFTPYTSSDESDDGHVVVRKKTKPRRKTQTPTPQATTVAPMDLDKEVVLTAEPVVSPSDSSTNKVPTKGRLKRYFSRQFSELKKEFNGPLTASVSSTTLDNVDELRTVQSSTIASVNPPTQPSGCQPHQLPPPTSMRHSKSVGDLHLHLPPLATKEEQGSAAPLAYENQSGRTLLPTSVDPSKKPKQKATQASSPDAHRPMIQMGDKGPSAARDMASLGFSAHSSPSKTPAKKLSSSTPTSAAPSSLNQTNKSPKSTMQRLEEKFASWFSSKKSTKAGSARKGAGVDKKKIIPTKSSSSSVSSTLLLDSSSSNENPKKPKKKRVDFVLVHKQVESLFHDKKPAPLKSGSWSFARLRENMSTSEITPAPDSGADRSLSAALSGITGPGTGGAGPTGTVGAPQLPPLSLGTSPSINTNNSTNNINTLHKATTSITSDPATLFPESDMTSEDEEAHWNEGYRLWKERRAAWLTPHPETLQEQKEKEEGGNNAEAESSDTVRFEDIPEEGYPMVYERLVDKTKTLKKPLNLAFVLKVMKAGWVATGQWPNS</sequence>
<evidence type="ECO:0000313" key="3">
    <source>
        <dbReference type="EMBL" id="AOW01554.1"/>
    </source>
</evidence>
<feature type="compositionally biased region" description="Polar residues" evidence="1">
    <location>
        <begin position="211"/>
        <end position="224"/>
    </location>
</feature>
<dbReference type="PANTHER" id="PTHR28065:SF1">
    <property type="entry name" value="DUF4050 DOMAIN-CONTAINING PROTEIN"/>
    <property type="match status" value="1"/>
</dbReference>
<feature type="region of interest" description="Disordered" evidence="1">
    <location>
        <begin position="1"/>
        <end position="87"/>
    </location>
</feature>
<evidence type="ECO:0000256" key="1">
    <source>
        <dbReference type="SAM" id="MobiDB-lite"/>
    </source>
</evidence>
<dbReference type="InterPro" id="IPR053274">
    <property type="entry name" value="Fluconazole_resistance"/>
</dbReference>
<dbReference type="PANTHER" id="PTHR28065">
    <property type="entry name" value="FREQUENIN"/>
    <property type="match status" value="1"/>
</dbReference>
<feature type="region of interest" description="Disordered" evidence="1">
    <location>
        <begin position="515"/>
        <end position="539"/>
    </location>
</feature>
<dbReference type="VEuPathDB" id="FungiDB:YALI1_B15275g"/>
<dbReference type="InterPro" id="IPR025124">
    <property type="entry name" value="Gag1-like_clamp"/>
</dbReference>
<feature type="domain" description="Gag1-like clamp" evidence="2">
    <location>
        <begin position="490"/>
        <end position="589"/>
    </location>
</feature>
<gene>
    <name evidence="3" type="ORF">YALI1_B15275g</name>
</gene>
<proteinExistence type="predicted"/>
<feature type="region of interest" description="Disordered" evidence="1">
    <location>
        <begin position="200"/>
        <end position="367"/>
    </location>
</feature>
<dbReference type="RefSeq" id="XP_500763.3">
    <property type="nucleotide sequence ID" value="XM_500763.3"/>
</dbReference>